<dbReference type="Pfam" id="PF13472">
    <property type="entry name" value="Lipase_GDSL_2"/>
    <property type="match status" value="1"/>
</dbReference>
<name>A0A483MHN8_KLEPN</name>
<protein>
    <submittedName>
        <fullName evidence="2">SGNH/GDSL hydrolase family protein</fullName>
    </submittedName>
</protein>
<reference evidence="2" key="1">
    <citation type="submission" date="2019-01" db="EMBL/GenBank/DDBJ databases">
        <authorList>
            <person name="Lista F."/>
            <person name="Anselmo A."/>
        </authorList>
    </citation>
    <scope>NUCLEOTIDE SEQUENCE</scope>
    <source>
        <strain evidence="2">3S</strain>
    </source>
</reference>
<dbReference type="GO" id="GO:0016788">
    <property type="term" value="F:hydrolase activity, acting on ester bonds"/>
    <property type="evidence" value="ECO:0007669"/>
    <property type="project" value="UniProtKB-ARBA"/>
</dbReference>
<comment type="caution">
    <text evidence="2">The sequence shown here is derived from an EMBL/GenBank/DDBJ whole genome shotgun (WGS) entry which is preliminary data.</text>
</comment>
<dbReference type="Gene3D" id="2.60.120.1360">
    <property type="match status" value="1"/>
</dbReference>
<dbReference type="EMBL" id="SDCT01000028">
    <property type="protein sequence ID" value="TCX86839.1"/>
    <property type="molecule type" value="Genomic_DNA"/>
</dbReference>
<accession>A0A483MHN8</accession>
<proteinExistence type="predicted"/>
<dbReference type="AlphaFoldDB" id="A0A483MHN8"/>
<dbReference type="SUPFAM" id="SSF52266">
    <property type="entry name" value="SGNH hydrolase"/>
    <property type="match status" value="1"/>
</dbReference>
<keyword evidence="2" id="KW-0378">Hydrolase</keyword>
<gene>
    <name evidence="2" type="ORF">ETF13_17880</name>
</gene>
<organism evidence="2">
    <name type="scientific">Klebsiella pneumoniae</name>
    <dbReference type="NCBI Taxonomy" id="573"/>
    <lineage>
        <taxon>Bacteria</taxon>
        <taxon>Pseudomonadati</taxon>
        <taxon>Pseudomonadota</taxon>
        <taxon>Gammaproteobacteria</taxon>
        <taxon>Enterobacterales</taxon>
        <taxon>Enterobacteriaceae</taxon>
        <taxon>Klebsiella/Raoultella group</taxon>
        <taxon>Klebsiella</taxon>
        <taxon>Klebsiella pneumoniae complex</taxon>
    </lineage>
</organism>
<dbReference type="RefSeq" id="WP_110228959.1">
    <property type="nucleotide sequence ID" value="NZ_JANJFA010000018.1"/>
</dbReference>
<dbReference type="InterPro" id="IPR013830">
    <property type="entry name" value="SGNH_hydro"/>
</dbReference>
<evidence type="ECO:0000313" key="2">
    <source>
        <dbReference type="EMBL" id="TCX86839.1"/>
    </source>
</evidence>
<dbReference type="Gene3D" id="3.40.50.1110">
    <property type="entry name" value="SGNH hydrolase"/>
    <property type="match status" value="1"/>
</dbReference>
<feature type="domain" description="SGNH hydrolase-type esterase" evidence="1">
    <location>
        <begin position="435"/>
        <end position="565"/>
    </location>
</feature>
<sequence>MTKITETIKWADEIYQIARLDKVEGGATGTANIQAKQLAARTQFLKTMLEGFTDYRESTFFKTAEDPDGTIAGRAATPAGKIFRVAQGPEADESFIFYLNADGVAVPVAFYAGKGYVDRRIVPGSFSGKMLPLAHGSNDVVPLWLDDGCLDAAGLGPQLQEFVAGIPNMWARQYLPQKNFNPKFFPACFGDNDVVPLWFDDGFPDAAGLGPQLQAFIKNLVGDGGGGTVSGEVTDKTFIQGDTYRLQYKFARLFVGEQVGIHYAWTGDSWTEKNTIPLSFLNQMGGKYKDPGWISCSTRGDGVMAGITLKTSGFTVYDGDNEHNNAAPRYGAGPDGNAMYNTGSVAYMTWSGVKATDLTLFYYDGTGSFSIIIDDVTVATITGGNTGKALAHKISGLVSVAHTVKIQTAGNGVVSILGMYGKDASNQSGVTVSRMGNGGAMASDYLNWKDWIAPVASALEIDLLFIVLGTNDFRKSAGTEQYRNGIQTIIDKHKEASPDICICLVSPGQCSASGTPALSEYDKTMRELALKNNINFISGYELFPKRYDNSAGAWQDTLHLSSKGAYIITRMAKEKFYQE</sequence>
<dbReference type="InterPro" id="IPR036514">
    <property type="entry name" value="SGNH_hydro_sf"/>
</dbReference>
<evidence type="ECO:0000259" key="1">
    <source>
        <dbReference type="Pfam" id="PF13472"/>
    </source>
</evidence>